<evidence type="ECO:0000313" key="3">
    <source>
        <dbReference type="EMBL" id="KAH7636880.1"/>
    </source>
</evidence>
<organism evidence="4 5">
    <name type="scientific">Dermatophagoides farinae</name>
    <name type="common">American house dust mite</name>
    <dbReference type="NCBI Taxonomy" id="6954"/>
    <lineage>
        <taxon>Eukaryota</taxon>
        <taxon>Metazoa</taxon>
        <taxon>Ecdysozoa</taxon>
        <taxon>Arthropoda</taxon>
        <taxon>Chelicerata</taxon>
        <taxon>Arachnida</taxon>
        <taxon>Acari</taxon>
        <taxon>Acariformes</taxon>
        <taxon>Sarcoptiformes</taxon>
        <taxon>Astigmata</taxon>
        <taxon>Psoroptidia</taxon>
        <taxon>Analgoidea</taxon>
        <taxon>Pyroglyphidae</taxon>
        <taxon>Dermatophagoidinae</taxon>
        <taxon>Dermatophagoides</taxon>
    </lineage>
</organism>
<gene>
    <name evidence="4" type="ORF">DERF_011329</name>
    <name evidence="3" type="ORF">HUG17_7086</name>
</gene>
<feature type="transmembrane region" description="Helical" evidence="2">
    <location>
        <begin position="202"/>
        <end position="234"/>
    </location>
</feature>
<evidence type="ECO:0000313" key="4">
    <source>
        <dbReference type="EMBL" id="KAH9506604.1"/>
    </source>
</evidence>
<sequence length="414" mass="49925">METSKFSQLFHYWSRFSVWSNFSKQIKHQNLKNFENLQSQTIRRKCWHIWISFIPSILVTGCFVIFLLHNDYLNYYPFCLMVDFLPTDVHKNFSQALIILGTIHMMIIILTFNYHQKDYEFLTIFLIQDQNKQFKNGVDHADNRNFMHFEKFGLNHWQYQKFKRFRSLCYQAISTMIQSLTFFVVIMIIYDIFDKNLFERSIFWVIFWFFTVILWLAYVYPSVFATPILVIIIVHYILLKYYQIVQDLEQTINTLRNNIRGLFKLQYYVRLLRINRQYSLLNAEIRRYNQQMRSVISVLISGYCIFISYSIYVLLFTQLPLVFIIPFILCTMFITLYLTTLIWWCSKLSNMNKQIGRMNNRFLSTNFMTGKYSAKLIKLEMISQNLIGKNSGFNLLNNSSITWSTYGWVRIVDK</sequence>
<name>A0A922L4P0_DERFA</name>
<reference evidence="3" key="2">
    <citation type="submission" date="2020-06" db="EMBL/GenBank/DDBJ databases">
        <authorList>
            <person name="Ji K."/>
            <person name="Li J."/>
        </authorList>
    </citation>
    <scope>NUCLEOTIDE SEQUENCE</scope>
    <source>
        <strain evidence="3">JKM2019</strain>
        <tissue evidence="3">Whole body</tissue>
    </source>
</reference>
<comment type="caution">
    <text evidence="4">The sequence shown here is derived from an EMBL/GenBank/DDBJ whole genome shotgun (WGS) entry which is preliminary data.</text>
</comment>
<evidence type="ECO:0000256" key="1">
    <source>
        <dbReference type="SAM" id="Coils"/>
    </source>
</evidence>
<keyword evidence="2" id="KW-0812">Transmembrane</keyword>
<dbReference type="Proteomes" id="UP000790347">
    <property type="component" value="Unassembled WGS sequence"/>
</dbReference>
<reference evidence="4" key="4">
    <citation type="journal article" date="2022" name="Res Sq">
        <title>Comparative Genomics Reveals Insights into the Divergent Evolution of Astigmatic Mites and Household Pest Adaptations.</title>
        <authorList>
            <person name="Xiong Q."/>
            <person name="Wan A.T.-Y."/>
            <person name="Liu X.-Y."/>
            <person name="Fung C.S.-H."/>
            <person name="Xiao X."/>
            <person name="Malainual N."/>
            <person name="Hou J."/>
            <person name="Wang L."/>
            <person name="Wang M."/>
            <person name="Yang K."/>
            <person name="Cui Y."/>
            <person name="Leung E."/>
            <person name="Nong W."/>
            <person name="Shin S.-K."/>
            <person name="Au S."/>
            <person name="Jeong K.Y."/>
            <person name="Chew F.T."/>
            <person name="Hui J."/>
            <person name="Leung T.F."/>
            <person name="Tungtrongchitr A."/>
            <person name="Zhong N."/>
            <person name="Liu Z."/>
            <person name="Tsui S."/>
        </authorList>
    </citation>
    <scope>NUCLEOTIDE SEQUENCE</scope>
    <source>
        <strain evidence="4">Derf</strain>
        <tissue evidence="4">Whole organism</tissue>
    </source>
</reference>
<dbReference type="Proteomes" id="UP000828236">
    <property type="component" value="Unassembled WGS sequence"/>
</dbReference>
<feature type="coiled-coil region" evidence="1">
    <location>
        <begin position="238"/>
        <end position="291"/>
    </location>
</feature>
<keyword evidence="1" id="KW-0175">Coiled coil</keyword>
<dbReference type="EMBL" id="SDOV01000009">
    <property type="protein sequence ID" value="KAH7636880.1"/>
    <property type="molecule type" value="Genomic_DNA"/>
</dbReference>
<feature type="transmembrane region" description="Helical" evidence="2">
    <location>
        <begin position="47"/>
        <end position="68"/>
    </location>
</feature>
<keyword evidence="2" id="KW-0472">Membrane</keyword>
<keyword evidence="5" id="KW-1185">Reference proteome</keyword>
<feature type="transmembrane region" description="Helical" evidence="2">
    <location>
        <begin position="295"/>
        <end position="315"/>
    </location>
</feature>
<feature type="transmembrane region" description="Helical" evidence="2">
    <location>
        <begin position="168"/>
        <end position="190"/>
    </location>
</feature>
<dbReference type="AlphaFoldDB" id="A0A922L4P0"/>
<feature type="transmembrane region" description="Helical" evidence="2">
    <location>
        <begin position="321"/>
        <end position="344"/>
    </location>
</feature>
<reference evidence="3" key="3">
    <citation type="journal article" date="2021" name="World Allergy Organ. J.">
        <title>Chromosome-level assembly of Dermatophagoides farinae genome and transcriptome reveals two novel allergens Der f 37 and Der f 39.</title>
        <authorList>
            <person name="Chen J."/>
            <person name="Cai Z."/>
            <person name="Fan D."/>
            <person name="Hu J."/>
            <person name="Hou Y."/>
            <person name="He Y."/>
            <person name="Zhang Z."/>
            <person name="Zhao Z."/>
            <person name="Gao P."/>
            <person name="Hu W."/>
            <person name="Sun J."/>
            <person name="Li J."/>
            <person name="Ji K."/>
        </authorList>
    </citation>
    <scope>NUCLEOTIDE SEQUENCE</scope>
    <source>
        <strain evidence="3">JKM2019</strain>
    </source>
</reference>
<dbReference type="EMBL" id="ASGP02000005">
    <property type="protein sequence ID" value="KAH9506604.1"/>
    <property type="molecule type" value="Genomic_DNA"/>
</dbReference>
<evidence type="ECO:0000256" key="2">
    <source>
        <dbReference type="SAM" id="Phobius"/>
    </source>
</evidence>
<keyword evidence="2" id="KW-1133">Transmembrane helix</keyword>
<proteinExistence type="predicted"/>
<feature type="transmembrane region" description="Helical" evidence="2">
    <location>
        <begin position="93"/>
        <end position="112"/>
    </location>
</feature>
<evidence type="ECO:0000313" key="5">
    <source>
        <dbReference type="Proteomes" id="UP000790347"/>
    </source>
</evidence>
<accession>A0A922L4P0</accession>
<protein>
    <submittedName>
        <fullName evidence="4">Uncharacterized protein</fullName>
    </submittedName>
</protein>
<reference evidence="4" key="1">
    <citation type="submission" date="2013-05" db="EMBL/GenBank/DDBJ databases">
        <authorList>
            <person name="Yim A.K.Y."/>
            <person name="Chan T.F."/>
            <person name="Ji K.M."/>
            <person name="Liu X.Y."/>
            <person name="Zhou J.W."/>
            <person name="Li R.Q."/>
            <person name="Yang K.Y."/>
            <person name="Li J."/>
            <person name="Li M."/>
            <person name="Law P.T.W."/>
            <person name="Wu Y.L."/>
            <person name="Cai Z.L."/>
            <person name="Qin H."/>
            <person name="Bao Y."/>
            <person name="Leung R.K.K."/>
            <person name="Ng P.K.S."/>
            <person name="Zou J."/>
            <person name="Zhong X.J."/>
            <person name="Ran P.X."/>
            <person name="Zhong N.S."/>
            <person name="Liu Z.G."/>
            <person name="Tsui S.K.W."/>
        </authorList>
    </citation>
    <scope>NUCLEOTIDE SEQUENCE</scope>
    <source>
        <strain evidence="4">Derf</strain>
        <tissue evidence="4">Whole organism</tissue>
    </source>
</reference>